<dbReference type="AlphaFoldDB" id="A0AAD7ABP5"/>
<feature type="transmembrane region" description="Helical" evidence="1">
    <location>
        <begin position="206"/>
        <end position="229"/>
    </location>
</feature>
<feature type="transmembrane region" description="Helical" evidence="1">
    <location>
        <begin position="235"/>
        <end position="260"/>
    </location>
</feature>
<accession>A0AAD7ABP5</accession>
<evidence type="ECO:0000313" key="2">
    <source>
        <dbReference type="EMBL" id="KAJ7354333.1"/>
    </source>
</evidence>
<evidence type="ECO:0000256" key="1">
    <source>
        <dbReference type="SAM" id="Phobius"/>
    </source>
</evidence>
<organism evidence="2 3">
    <name type="scientific">Mycena albidolilacea</name>
    <dbReference type="NCBI Taxonomy" id="1033008"/>
    <lineage>
        <taxon>Eukaryota</taxon>
        <taxon>Fungi</taxon>
        <taxon>Dikarya</taxon>
        <taxon>Basidiomycota</taxon>
        <taxon>Agaricomycotina</taxon>
        <taxon>Agaricomycetes</taxon>
        <taxon>Agaricomycetidae</taxon>
        <taxon>Agaricales</taxon>
        <taxon>Marasmiineae</taxon>
        <taxon>Mycenaceae</taxon>
        <taxon>Mycena</taxon>
    </lineage>
</organism>
<keyword evidence="3" id="KW-1185">Reference proteome</keyword>
<feature type="transmembrane region" description="Helical" evidence="1">
    <location>
        <begin position="91"/>
        <end position="109"/>
    </location>
</feature>
<feature type="transmembrane region" description="Helical" evidence="1">
    <location>
        <begin position="164"/>
        <end position="185"/>
    </location>
</feature>
<feature type="transmembrane region" description="Helical" evidence="1">
    <location>
        <begin position="12"/>
        <end position="35"/>
    </location>
</feature>
<dbReference type="EMBL" id="JARIHO010000010">
    <property type="protein sequence ID" value="KAJ7354333.1"/>
    <property type="molecule type" value="Genomic_DNA"/>
</dbReference>
<keyword evidence="1" id="KW-0812">Transmembrane</keyword>
<keyword evidence="1" id="KW-1133">Transmembrane helix</keyword>
<name>A0AAD7ABP5_9AGAR</name>
<proteinExistence type="predicted"/>
<dbReference type="Proteomes" id="UP001218218">
    <property type="component" value="Unassembled WGS sequence"/>
</dbReference>
<keyword evidence="1" id="KW-0472">Membrane</keyword>
<evidence type="ECO:0000313" key="3">
    <source>
        <dbReference type="Proteomes" id="UP001218218"/>
    </source>
</evidence>
<gene>
    <name evidence="2" type="ORF">DFH08DRAFT_933866</name>
</gene>
<feature type="transmembrane region" description="Helical" evidence="1">
    <location>
        <begin position="47"/>
        <end position="71"/>
    </location>
</feature>
<reference evidence="2" key="1">
    <citation type="submission" date="2023-03" db="EMBL/GenBank/DDBJ databases">
        <title>Massive genome expansion in bonnet fungi (Mycena s.s.) driven by repeated elements and novel gene families across ecological guilds.</title>
        <authorList>
            <consortium name="Lawrence Berkeley National Laboratory"/>
            <person name="Harder C.B."/>
            <person name="Miyauchi S."/>
            <person name="Viragh M."/>
            <person name="Kuo A."/>
            <person name="Thoen E."/>
            <person name="Andreopoulos B."/>
            <person name="Lu D."/>
            <person name="Skrede I."/>
            <person name="Drula E."/>
            <person name="Henrissat B."/>
            <person name="Morin E."/>
            <person name="Kohler A."/>
            <person name="Barry K."/>
            <person name="LaButti K."/>
            <person name="Morin E."/>
            <person name="Salamov A."/>
            <person name="Lipzen A."/>
            <person name="Mereny Z."/>
            <person name="Hegedus B."/>
            <person name="Baldrian P."/>
            <person name="Stursova M."/>
            <person name="Weitz H."/>
            <person name="Taylor A."/>
            <person name="Grigoriev I.V."/>
            <person name="Nagy L.G."/>
            <person name="Martin F."/>
            <person name="Kauserud H."/>
        </authorList>
    </citation>
    <scope>NUCLEOTIDE SEQUENCE</scope>
    <source>
        <strain evidence="2">CBHHK002</strain>
    </source>
</reference>
<protein>
    <submittedName>
        <fullName evidence="2">Uncharacterized protein</fullName>
    </submittedName>
</protein>
<sequence>MSLPPGIKEAFIGPLFENIIYGLYLSASIECWRLFRKKKARDAKHIYLMTTSALMFILITMRCIIDTYRLIAAFNTPGLNFGQLNNIPGTVTNICLILVNIIADMFMIFRTFIVWNRRWTIIIIPVLLCVTNIGMGVWTMTVTIRSVTTGDAALESLLPETISIFFAVTLATNLACTGLIAFRIIHAHLQLTGMGVQTSGKGHSQSLRILSVLVESAAIYTLILIPILICARVGTFTIYILLDMTAPTIGLVFSFIIIAVSRGTSYGENTTNATTTSLSDFRIRRPHEFDQSFSTRSATRPEVHIQLEHAHSNSEPERSSRDDCLHLAKYSPTKAV</sequence>
<feature type="transmembrane region" description="Helical" evidence="1">
    <location>
        <begin position="121"/>
        <end position="144"/>
    </location>
</feature>
<comment type="caution">
    <text evidence="2">The sequence shown here is derived from an EMBL/GenBank/DDBJ whole genome shotgun (WGS) entry which is preliminary data.</text>
</comment>